<dbReference type="Pfam" id="PF11300">
    <property type="entry name" value="DUF3102"/>
    <property type="match status" value="1"/>
</dbReference>
<keyword evidence="1" id="KW-0175">Coiled coil</keyword>
<protein>
    <submittedName>
        <fullName evidence="2">Type IIA topoisomerase (DNA gyrase/topo II, topoisomerase IV), A subunit</fullName>
    </submittedName>
</protein>
<dbReference type="AlphaFoldDB" id="G7WFA6"/>
<dbReference type="Proteomes" id="UP000006346">
    <property type="component" value="Chromosome"/>
</dbReference>
<sequence length="273" mass="31354">MGDIIPERTSFLIAAEINIIRHQTEKMVLNNFIEIGRRLAEAKGLIKYGEWGKWLKEEVGFSQNRAEKLMRLYEEFGREHSPLGGAGALGRELPNLSYTHALILLGVPEEDRAQFIRDIDIESMTTRELEQAVNEVKESQKEKAGLQEALAEEKEKNIRLAQEHDNLKKEAGDLRKSKQELQQDVEKKTRELKKMAENSNFKSYQRVSNELAAAQIKLLTSKIAFSLEGLEKAYKELSYEMTLLAKVDDQVHGEYAKKLNEFLVKTMKERMGK</sequence>
<keyword evidence="3" id="KW-1185">Reference proteome</keyword>
<accession>G7WFA6</accession>
<proteinExistence type="predicted"/>
<evidence type="ECO:0000313" key="2">
    <source>
        <dbReference type="EMBL" id="AET67992.1"/>
    </source>
</evidence>
<dbReference type="STRING" id="768706.Desor_2416"/>
<name>G7WFA6_DESOD</name>
<feature type="coiled-coil region" evidence="1">
    <location>
        <begin position="122"/>
        <end position="198"/>
    </location>
</feature>
<evidence type="ECO:0000313" key="3">
    <source>
        <dbReference type="Proteomes" id="UP000006346"/>
    </source>
</evidence>
<gene>
    <name evidence="2" type="ordered locus">Desor_2416</name>
</gene>
<dbReference type="KEGG" id="dor:Desor_2416"/>
<dbReference type="GO" id="GO:0016853">
    <property type="term" value="F:isomerase activity"/>
    <property type="evidence" value="ECO:0007669"/>
    <property type="project" value="UniProtKB-KW"/>
</dbReference>
<dbReference type="HOGENOM" id="CLU_062996_0_0_9"/>
<reference evidence="3" key="1">
    <citation type="submission" date="2011-11" db="EMBL/GenBank/DDBJ databases">
        <title>Complete sequence of Desulfosporosinus orientis DSM 765.</title>
        <authorList>
            <person name="Lucas S."/>
            <person name="Han J."/>
            <person name="Lapidus A."/>
            <person name="Cheng J.-F."/>
            <person name="Goodwin L."/>
            <person name="Pitluck S."/>
            <person name="Peters L."/>
            <person name="Ovchinnikova G."/>
            <person name="Teshima H."/>
            <person name="Detter J.C."/>
            <person name="Han C."/>
            <person name="Tapia R."/>
            <person name="Land M."/>
            <person name="Hauser L."/>
            <person name="Kyrpides N."/>
            <person name="Ivanova N."/>
            <person name="Pagani I."/>
            <person name="Pester M."/>
            <person name="Spring S."/>
            <person name="Ollivier B."/>
            <person name="Rattei T."/>
            <person name="Klenk H.-P."/>
            <person name="Wagner M."/>
            <person name="Loy A."/>
            <person name="Woyke T."/>
        </authorList>
    </citation>
    <scope>NUCLEOTIDE SEQUENCE [LARGE SCALE GENOMIC DNA]</scope>
    <source>
        <strain evidence="3">ATCC 19365 / DSM 765 / NCIMB 8382 / VKM B-1628</strain>
    </source>
</reference>
<dbReference type="EMBL" id="CP003108">
    <property type="protein sequence ID" value="AET67992.1"/>
    <property type="molecule type" value="Genomic_DNA"/>
</dbReference>
<keyword evidence="2" id="KW-0413">Isomerase</keyword>
<dbReference type="OrthoDB" id="1690026at2"/>
<dbReference type="PATRIC" id="fig|768706.3.peg.2426"/>
<evidence type="ECO:0000256" key="1">
    <source>
        <dbReference type="SAM" id="Coils"/>
    </source>
</evidence>
<reference evidence="2 3" key="2">
    <citation type="journal article" date="2012" name="J. Bacteriol.">
        <title>Complete genome sequences of Desulfosporosinus orientis DSM765T, Desulfosporosinus youngiae DSM17734T, Desulfosporosinus meridiei DSM13257T, and Desulfosporosinus acidiphilus DSM22704T.</title>
        <authorList>
            <person name="Pester M."/>
            <person name="Brambilla E."/>
            <person name="Alazard D."/>
            <person name="Rattei T."/>
            <person name="Weinmaier T."/>
            <person name="Han J."/>
            <person name="Lucas S."/>
            <person name="Lapidus A."/>
            <person name="Cheng J.F."/>
            <person name="Goodwin L."/>
            <person name="Pitluck S."/>
            <person name="Peters L."/>
            <person name="Ovchinnikova G."/>
            <person name="Teshima H."/>
            <person name="Detter J.C."/>
            <person name="Han C.S."/>
            <person name="Tapia R."/>
            <person name="Land M.L."/>
            <person name="Hauser L."/>
            <person name="Kyrpides N.C."/>
            <person name="Ivanova N.N."/>
            <person name="Pagani I."/>
            <person name="Huntmann M."/>
            <person name="Wei C.L."/>
            <person name="Davenport K.W."/>
            <person name="Daligault H."/>
            <person name="Chain P.S."/>
            <person name="Chen A."/>
            <person name="Mavromatis K."/>
            <person name="Markowitz V."/>
            <person name="Szeto E."/>
            <person name="Mikhailova N."/>
            <person name="Pati A."/>
            <person name="Wagner M."/>
            <person name="Woyke T."/>
            <person name="Ollivier B."/>
            <person name="Klenk H.P."/>
            <person name="Spring S."/>
            <person name="Loy A."/>
        </authorList>
    </citation>
    <scope>NUCLEOTIDE SEQUENCE [LARGE SCALE GENOMIC DNA]</scope>
    <source>
        <strain evidence="3">ATCC 19365 / DSM 765 / NCIMB 8382 / VKM B-1628</strain>
    </source>
</reference>
<dbReference type="eggNOG" id="COG0188">
    <property type="taxonomic scope" value="Bacteria"/>
</dbReference>
<organism evidence="2 3">
    <name type="scientific">Desulfosporosinus orientis (strain ATCC 19365 / DSM 765 / NCIMB 8382 / VKM B-1628 / Singapore I)</name>
    <name type="common">Desulfotomaculum orientis</name>
    <dbReference type="NCBI Taxonomy" id="768706"/>
    <lineage>
        <taxon>Bacteria</taxon>
        <taxon>Bacillati</taxon>
        <taxon>Bacillota</taxon>
        <taxon>Clostridia</taxon>
        <taxon>Eubacteriales</taxon>
        <taxon>Desulfitobacteriaceae</taxon>
        <taxon>Desulfosporosinus</taxon>
    </lineage>
</organism>
<dbReference type="InterPro" id="IPR021451">
    <property type="entry name" value="DUF3102"/>
</dbReference>
<dbReference type="RefSeq" id="WP_014184801.1">
    <property type="nucleotide sequence ID" value="NC_016584.1"/>
</dbReference>